<dbReference type="InterPro" id="IPR035959">
    <property type="entry name" value="RutC-like_sf"/>
</dbReference>
<evidence type="ECO:0000313" key="3">
    <source>
        <dbReference type="Proteomes" id="UP001470023"/>
    </source>
</evidence>
<name>A0ABV1UJU4_9ACTN</name>
<organism evidence="2 3">
    <name type="scientific">Streptomyces sp. 900105245</name>
    <dbReference type="NCBI Taxonomy" id="3154379"/>
    <lineage>
        <taxon>Bacteria</taxon>
        <taxon>Bacillati</taxon>
        <taxon>Actinomycetota</taxon>
        <taxon>Actinomycetes</taxon>
        <taxon>Kitasatosporales</taxon>
        <taxon>Streptomycetaceae</taxon>
        <taxon>Streptomyces</taxon>
    </lineage>
</organism>
<dbReference type="SUPFAM" id="SSF55298">
    <property type="entry name" value="YjgF-like"/>
    <property type="match status" value="1"/>
</dbReference>
<dbReference type="Gene3D" id="3.30.1330.40">
    <property type="entry name" value="RutC-like"/>
    <property type="match status" value="1"/>
</dbReference>
<dbReference type="Pfam" id="PF21168">
    <property type="entry name" value="FkbO_Hyg5-like_N"/>
    <property type="match status" value="1"/>
</dbReference>
<dbReference type="EMBL" id="JBEPAZ010000078">
    <property type="protein sequence ID" value="MER6434009.1"/>
    <property type="molecule type" value="Genomic_DNA"/>
</dbReference>
<evidence type="ECO:0000259" key="1">
    <source>
        <dbReference type="Pfam" id="PF21168"/>
    </source>
</evidence>
<keyword evidence="3" id="KW-1185">Reference proteome</keyword>
<evidence type="ECO:0000313" key="2">
    <source>
        <dbReference type="EMBL" id="MER6434009.1"/>
    </source>
</evidence>
<feature type="domain" description="Chorismatase FkbO/Hyg5-like N-terminal" evidence="1">
    <location>
        <begin position="70"/>
        <end position="191"/>
    </location>
</feature>
<dbReference type="InterPro" id="IPR049368">
    <property type="entry name" value="FkbO_Hyg5-like_N"/>
</dbReference>
<dbReference type="CDD" id="cd06153">
    <property type="entry name" value="YjgF_YER057c_UK114_like_5"/>
    <property type="match status" value="1"/>
</dbReference>
<dbReference type="Proteomes" id="UP001470023">
    <property type="component" value="Unassembled WGS sequence"/>
</dbReference>
<reference evidence="2 3" key="1">
    <citation type="submission" date="2024-06" db="EMBL/GenBank/DDBJ databases">
        <title>The Natural Products Discovery Center: Release of the First 8490 Sequenced Strains for Exploring Actinobacteria Biosynthetic Diversity.</title>
        <authorList>
            <person name="Kalkreuter E."/>
            <person name="Kautsar S.A."/>
            <person name="Yang D."/>
            <person name="Bader C.D."/>
            <person name="Teijaro C.N."/>
            <person name="Fluegel L."/>
            <person name="Davis C.M."/>
            <person name="Simpson J.R."/>
            <person name="Lauterbach L."/>
            <person name="Steele A.D."/>
            <person name="Gui C."/>
            <person name="Meng S."/>
            <person name="Li G."/>
            <person name="Viehrig K."/>
            <person name="Ye F."/>
            <person name="Su P."/>
            <person name="Kiefer A.F."/>
            <person name="Nichols A."/>
            <person name="Cepeda A.J."/>
            <person name="Yan W."/>
            <person name="Fan B."/>
            <person name="Jiang Y."/>
            <person name="Adhikari A."/>
            <person name="Zheng C.-J."/>
            <person name="Schuster L."/>
            <person name="Cowan T.M."/>
            <person name="Smanski M.J."/>
            <person name="Chevrette M.G."/>
            <person name="De Carvalho L.P.S."/>
            <person name="Shen B."/>
        </authorList>
    </citation>
    <scope>NUCLEOTIDE SEQUENCE [LARGE SCALE GENOMIC DNA]</scope>
    <source>
        <strain evidence="2 3">NPDC001166</strain>
    </source>
</reference>
<comment type="caution">
    <text evidence="2">The sequence shown here is derived from an EMBL/GenBank/DDBJ whole genome shotgun (WGS) entry which is preliminary data.</text>
</comment>
<dbReference type="InterPro" id="IPR031038">
    <property type="entry name" value="Chori_FkbO_Hyg5"/>
</dbReference>
<protein>
    <submittedName>
        <fullName evidence="2">FkbO/Hyg5 family chorismatase</fullName>
    </submittedName>
</protein>
<dbReference type="RefSeq" id="WP_073901670.1">
    <property type="nucleotide sequence ID" value="NZ_JBEOYA010000100.1"/>
</dbReference>
<sequence>MTVTHPGLARTAALDCLFVRPGDDGRARTAGRHVLGRVTYGHGGRPPQLHDGAPLARMAMAAADDERITEVWTTDRPVRHGRDGGLVYAEDGEHFLCAVRIEEQDVYRDTVRAVYEAAFTLMWRLGYTELLRMWNLVGAITGRNGEGMENYQDFCVGRAQAFESWSGRIPGMPAATGIGSLRPGIDLYFLACRDGRARHLENPRQTPAHRYPDRYGPKSPSFARATLLEPADGSRPVLYVSGTASIIGDDTVHPGDVERQCAVTLANIQALVAPDNLRRHGLAGGFRLADLDCVKVYVRDAEDLPAVRAHCAKALGAGPDIAFFNVDVCRPDLLVEIEGICR</sequence>
<gene>
    <name evidence="2" type="ORF">ABT272_40870</name>
</gene>
<dbReference type="NCBIfam" id="TIGR04444">
    <property type="entry name" value="chori_FkbO_Hyg5"/>
    <property type="match status" value="1"/>
</dbReference>
<proteinExistence type="predicted"/>
<accession>A0ABV1UJU4</accession>